<proteinExistence type="predicted"/>
<keyword evidence="2" id="KW-1185">Reference proteome</keyword>
<dbReference type="AlphaFoldDB" id="A0AAV2EYX4"/>
<gene>
    <name evidence="1" type="ORF">LTRI10_LOCUS31719</name>
</gene>
<dbReference type="EMBL" id="OZ034818">
    <property type="protein sequence ID" value="CAL1390967.1"/>
    <property type="molecule type" value="Genomic_DNA"/>
</dbReference>
<evidence type="ECO:0000313" key="1">
    <source>
        <dbReference type="EMBL" id="CAL1390967.1"/>
    </source>
</evidence>
<accession>A0AAV2EYX4</accession>
<sequence length="86" mass="9905">MDSWGWIASGWLLPIQSGREGVTRNELKGDAFIYKWLVETGHKMILGEQRKTSAICRDALNPIPIKICTFIHQAKKKFLPLFFPIF</sequence>
<protein>
    <submittedName>
        <fullName evidence="1">Uncharacterized protein</fullName>
    </submittedName>
</protein>
<dbReference type="Proteomes" id="UP001497516">
    <property type="component" value="Chromosome 5"/>
</dbReference>
<reference evidence="1 2" key="1">
    <citation type="submission" date="2024-04" db="EMBL/GenBank/DDBJ databases">
        <authorList>
            <person name="Fracassetti M."/>
        </authorList>
    </citation>
    <scope>NUCLEOTIDE SEQUENCE [LARGE SCALE GENOMIC DNA]</scope>
</reference>
<evidence type="ECO:0000313" key="2">
    <source>
        <dbReference type="Proteomes" id="UP001497516"/>
    </source>
</evidence>
<organism evidence="1 2">
    <name type="scientific">Linum trigynum</name>
    <dbReference type="NCBI Taxonomy" id="586398"/>
    <lineage>
        <taxon>Eukaryota</taxon>
        <taxon>Viridiplantae</taxon>
        <taxon>Streptophyta</taxon>
        <taxon>Embryophyta</taxon>
        <taxon>Tracheophyta</taxon>
        <taxon>Spermatophyta</taxon>
        <taxon>Magnoliopsida</taxon>
        <taxon>eudicotyledons</taxon>
        <taxon>Gunneridae</taxon>
        <taxon>Pentapetalae</taxon>
        <taxon>rosids</taxon>
        <taxon>fabids</taxon>
        <taxon>Malpighiales</taxon>
        <taxon>Linaceae</taxon>
        <taxon>Linum</taxon>
    </lineage>
</organism>
<name>A0AAV2EYX4_9ROSI</name>